<evidence type="ECO:0000256" key="1">
    <source>
        <dbReference type="SAM" id="MobiDB-lite"/>
    </source>
</evidence>
<keyword evidence="2" id="KW-0472">Membrane</keyword>
<reference evidence="3" key="1">
    <citation type="submission" date="2016-03" db="EMBL/GenBank/DDBJ databases">
        <title>Updated assembly of Pseudogymnoascus destructans, the fungus causing white-nose syndrome of bats.</title>
        <authorList>
            <person name="Palmer J.M."/>
            <person name="Drees K.P."/>
            <person name="Foster J.T."/>
            <person name="Lindner D.L."/>
        </authorList>
    </citation>
    <scope>NUCLEOTIDE SEQUENCE [LARGE SCALE GENOMIC DNA]</scope>
    <source>
        <strain evidence="3">20631-21</strain>
    </source>
</reference>
<dbReference type="RefSeq" id="XP_024328361.1">
    <property type="nucleotide sequence ID" value="XM_024464284.1"/>
</dbReference>
<sequence>MPHASKRRVNGEKKPQQNAYIPSLSNPLRDPTERISPPPLTIPRTPTRRNHTPSSRPDKTLYQPRRRGQTNAIPAPPSRPDKRYTSPAVAARQTPSRPPTAPPRSKIAAAHPGAAGAAQTRIPHRSADRGSTTARGDRRRGARGLGCVTLGVLSVLGHCAWLLCDVLVLVLVLVAAFVCFWAE</sequence>
<feature type="region of interest" description="Disordered" evidence="1">
    <location>
        <begin position="1"/>
        <end position="140"/>
    </location>
</feature>
<feature type="compositionally biased region" description="Low complexity" evidence="1">
    <location>
        <begin position="103"/>
        <end position="118"/>
    </location>
</feature>
<keyword evidence="2" id="KW-1133">Transmembrane helix</keyword>
<keyword evidence="2" id="KW-0812">Transmembrane</keyword>
<proteinExistence type="predicted"/>
<evidence type="ECO:0000313" key="3">
    <source>
        <dbReference type="EMBL" id="OAF63091.1"/>
    </source>
</evidence>
<dbReference type="GeneID" id="36283689"/>
<name>A0A177AP06_9PEZI</name>
<evidence type="ECO:0000256" key="2">
    <source>
        <dbReference type="SAM" id="Phobius"/>
    </source>
</evidence>
<accession>A0A177AP06</accession>
<dbReference type="Proteomes" id="UP000077154">
    <property type="component" value="Unassembled WGS sequence"/>
</dbReference>
<dbReference type="EMBL" id="KV441386">
    <property type="protein sequence ID" value="OAF63091.1"/>
    <property type="molecule type" value="Genomic_DNA"/>
</dbReference>
<dbReference type="AlphaFoldDB" id="A0A177AP06"/>
<gene>
    <name evidence="3" type="ORF">VC83_00595</name>
</gene>
<protein>
    <submittedName>
        <fullName evidence="3">Uncharacterized protein</fullName>
    </submittedName>
</protein>
<feature type="transmembrane region" description="Helical" evidence="2">
    <location>
        <begin position="145"/>
        <end position="178"/>
    </location>
</feature>
<organism evidence="3">
    <name type="scientific">Pseudogymnoascus destructans</name>
    <dbReference type="NCBI Taxonomy" id="655981"/>
    <lineage>
        <taxon>Eukaryota</taxon>
        <taxon>Fungi</taxon>
        <taxon>Dikarya</taxon>
        <taxon>Ascomycota</taxon>
        <taxon>Pezizomycotina</taxon>
        <taxon>Leotiomycetes</taxon>
        <taxon>Thelebolales</taxon>
        <taxon>Thelebolaceae</taxon>
        <taxon>Pseudogymnoascus</taxon>
    </lineage>
</organism>
<feature type="compositionally biased region" description="Polar residues" evidence="1">
    <location>
        <begin position="16"/>
        <end position="26"/>
    </location>
</feature>